<organism evidence="1 2">
    <name type="scientific">Butyricimonas faecalis</name>
    <dbReference type="NCBI Taxonomy" id="2093856"/>
    <lineage>
        <taxon>Bacteria</taxon>
        <taxon>Pseudomonadati</taxon>
        <taxon>Bacteroidota</taxon>
        <taxon>Bacteroidia</taxon>
        <taxon>Bacteroidales</taxon>
        <taxon>Odoribacteraceae</taxon>
        <taxon>Butyricimonas</taxon>
    </lineage>
</organism>
<dbReference type="EMBL" id="CP032819">
    <property type="protein sequence ID" value="AZS28171.1"/>
    <property type="molecule type" value="Genomic_DNA"/>
</dbReference>
<dbReference type="Pfam" id="PF19781">
    <property type="entry name" value="DUF6266"/>
    <property type="match status" value="1"/>
</dbReference>
<proteinExistence type="predicted"/>
<evidence type="ECO:0000313" key="2">
    <source>
        <dbReference type="Proteomes" id="UP000270673"/>
    </source>
</evidence>
<reference evidence="1 2" key="1">
    <citation type="submission" date="2018-10" db="EMBL/GenBank/DDBJ databases">
        <title>Butyricimonas faecalis sp. nov., isolated from human faeces and emended description of the genus Butyricimonas.</title>
        <authorList>
            <person name="Le Roy T."/>
            <person name="Van der Smissen P."/>
            <person name="Paquot A."/>
            <person name="Delzenne N."/>
            <person name="Muccioli G."/>
            <person name="Collet J.-F."/>
            <person name="Cani P.D."/>
        </authorList>
    </citation>
    <scope>NUCLEOTIDE SEQUENCE [LARGE SCALE GENOMIC DNA]</scope>
    <source>
        <strain evidence="1 2">H184</strain>
    </source>
</reference>
<name>A0A3Q9IR82_9BACT</name>
<dbReference type="AlphaFoldDB" id="A0A3Q9IR82"/>
<evidence type="ECO:0000313" key="1">
    <source>
        <dbReference type="EMBL" id="AZS28171.1"/>
    </source>
</evidence>
<dbReference type="RefSeq" id="WP_127074686.1">
    <property type="nucleotide sequence ID" value="NZ_CP032819.1"/>
</dbReference>
<accession>A0A3Q9IR82</accession>
<dbReference type="KEGG" id="buy:D8S85_00475"/>
<dbReference type="InterPro" id="IPR046233">
    <property type="entry name" value="DUF6266"/>
</dbReference>
<dbReference type="Proteomes" id="UP000270673">
    <property type="component" value="Chromosome"/>
</dbReference>
<dbReference type="OrthoDB" id="1096089at2"/>
<keyword evidence="2" id="KW-1185">Reference proteome</keyword>
<protein>
    <submittedName>
        <fullName evidence="1">Uncharacterized protein</fullName>
    </submittedName>
</protein>
<sequence>MAKFNSYLLGKVRKSVGNITTCIFNKENIAKAKIFTRKDVKTPEILAQRAKMKAIVSIARKLLPVIRKGFVGVGRGTTSNAFTSLNISLVEVDEQYNTTVDFERLLCASGPLYTPKVGVSYNESNKTYAFSQEMQDDEGDGFSCANDKVYAALYETALNQTRLVTLRERAGSGDTSVDLPEDWDPTKVHVYCFATSKNGRMASDSRHLAIA</sequence>
<gene>
    <name evidence="1" type="ORF">D8S85_00475</name>
</gene>